<evidence type="ECO:0000313" key="20">
    <source>
        <dbReference type="EMBL" id="SUZ98281.1"/>
    </source>
</evidence>
<evidence type="ECO:0000256" key="16">
    <source>
        <dbReference type="ARBA" id="ARBA00022884"/>
    </source>
</evidence>
<keyword evidence="16" id="KW-0694">RNA-binding</keyword>
<accession>A0A381S4N6</accession>
<dbReference type="InterPro" id="IPR003029">
    <property type="entry name" value="S1_domain"/>
</dbReference>
<dbReference type="EMBL" id="UINC01002588">
    <property type="protein sequence ID" value="SUZ98281.1"/>
    <property type="molecule type" value="Genomic_DNA"/>
</dbReference>
<keyword evidence="15" id="KW-0460">Magnesium</keyword>
<keyword evidence="13" id="KW-0255">Endonuclease</keyword>
<dbReference type="GO" id="GO:0004540">
    <property type="term" value="F:RNA nuclease activity"/>
    <property type="evidence" value="ECO:0007669"/>
    <property type="project" value="InterPro"/>
</dbReference>
<gene>
    <name evidence="20" type="ORF">METZ01_LOCUS51135</name>
</gene>
<dbReference type="GO" id="GO:0005737">
    <property type="term" value="C:cytoplasm"/>
    <property type="evidence" value="ECO:0007669"/>
    <property type="project" value="UniProtKB-SubCell"/>
</dbReference>
<dbReference type="PANTHER" id="PTHR30001:SF1">
    <property type="entry name" value="RIBONUCLEASE E_G-LIKE PROTEIN, CHLOROPLASTIC"/>
    <property type="match status" value="1"/>
</dbReference>
<keyword evidence="8" id="KW-0698">rRNA processing</keyword>
<keyword evidence="12" id="KW-0699">rRNA-binding</keyword>
<evidence type="ECO:0000256" key="5">
    <source>
        <dbReference type="ARBA" id="ARBA00022475"/>
    </source>
</evidence>
<reference evidence="20" key="1">
    <citation type="submission" date="2018-05" db="EMBL/GenBank/DDBJ databases">
        <authorList>
            <person name="Lanie J.A."/>
            <person name="Ng W.-L."/>
            <person name="Kazmierczak K.M."/>
            <person name="Andrzejewski T.M."/>
            <person name="Davidsen T.M."/>
            <person name="Wayne K.J."/>
            <person name="Tettelin H."/>
            <person name="Glass J.I."/>
            <person name="Rusch D."/>
            <person name="Podicherti R."/>
            <person name="Tsui H.-C.T."/>
            <person name="Winkler M.E."/>
        </authorList>
    </citation>
    <scope>NUCLEOTIDE SEQUENCE</scope>
</reference>
<keyword evidence="6" id="KW-0963">Cytoplasm</keyword>
<feature type="non-terminal residue" evidence="20">
    <location>
        <position position="620"/>
    </location>
</feature>
<comment type="cofactor">
    <cofactor evidence="1">
        <name>Mg(2+)</name>
        <dbReference type="ChEBI" id="CHEBI:18420"/>
    </cofactor>
</comment>
<evidence type="ECO:0000256" key="14">
    <source>
        <dbReference type="ARBA" id="ARBA00022801"/>
    </source>
</evidence>
<evidence type="ECO:0000256" key="7">
    <source>
        <dbReference type="ARBA" id="ARBA00022519"/>
    </source>
</evidence>
<feature type="compositionally biased region" description="Basic residues" evidence="18">
    <location>
        <begin position="548"/>
        <end position="561"/>
    </location>
</feature>
<evidence type="ECO:0000256" key="1">
    <source>
        <dbReference type="ARBA" id="ARBA00001946"/>
    </source>
</evidence>
<dbReference type="NCBIfam" id="TIGR00757">
    <property type="entry name" value="RNaseEG"/>
    <property type="match status" value="1"/>
</dbReference>
<evidence type="ECO:0000256" key="8">
    <source>
        <dbReference type="ARBA" id="ARBA00022552"/>
    </source>
</evidence>
<feature type="domain" description="S1 motif" evidence="19">
    <location>
        <begin position="39"/>
        <end position="116"/>
    </location>
</feature>
<sequence>MKRMLINATQPEELRVALIDGQSIYDFDIEQKGQERKRSNIYKARISRVEQSLGAAFVDFGTEKHGFLPVKELAPQFLKNKKGKSSITESLTQGQEIVVQVDKEERGTKGAALTTFISLPGHYLVLMPNNPEAGGISRSLEGKARDEVKENFRSLDVPEGMGLIARTAAQGSSLDELQWDLEYLLSVWDAIQEANQLRKAPFLIYRDDDLISRTLRDFLREDITEVLVDTDEAFEKASEFSGRLAPDLQDKVKRYDEAIPLFTRYQVESQIETAYQREVVLNNGGSITIDQTEALVAIDINSSKATGGADIEETALKTNLEAAKEVAKQLRLRDIGGLIVIDFIDMGSLRNKRAVEDLMLESISLDRAKTQVGRISRFGLLEMSRQRLRPSLQERWTQDIGSLSTAVLRLIEEEAGKKKSGEVRAVVSSDMSVFLLNERRSRINEIEERTSVRVVVISDTSRSDNRFEVTRLRSDDKKTGGETSYKIQDEVGTSSKFDSALKKKSLEKAAVNVSPKKKPRRKGQGLLSKIVKTLTGQPQKISPSNNKPKPKPRKGPNKARKANKDFKPKEKNRNLQKGTNNRSKNTKSKSQTKEESGKPNQRAGKQQFKNKKNDFKNAKP</sequence>
<keyword evidence="14" id="KW-0378">Hydrolase</keyword>
<evidence type="ECO:0000256" key="18">
    <source>
        <dbReference type="SAM" id="MobiDB-lite"/>
    </source>
</evidence>
<comment type="subcellular location">
    <subcellularLocation>
        <location evidence="2">Cytoplasm</location>
    </subcellularLocation>
</comment>
<name>A0A381S4N6_9ZZZZ</name>
<dbReference type="AlphaFoldDB" id="A0A381S4N6"/>
<dbReference type="InterPro" id="IPR019307">
    <property type="entry name" value="RNA-bd_AU-1/RNase_E/G"/>
</dbReference>
<evidence type="ECO:0000256" key="2">
    <source>
        <dbReference type="ARBA" id="ARBA00004496"/>
    </source>
</evidence>
<dbReference type="Pfam" id="PF00575">
    <property type="entry name" value="S1"/>
    <property type="match status" value="1"/>
</dbReference>
<dbReference type="InterPro" id="IPR048583">
    <property type="entry name" value="RNase_E_G_thioredoxin-like"/>
</dbReference>
<dbReference type="Gene3D" id="2.40.50.140">
    <property type="entry name" value="Nucleic acid-binding proteins"/>
    <property type="match status" value="1"/>
</dbReference>
<evidence type="ECO:0000256" key="6">
    <source>
        <dbReference type="ARBA" id="ARBA00022490"/>
    </source>
</evidence>
<keyword evidence="10" id="KW-0540">Nuclease</keyword>
<feature type="compositionally biased region" description="Basic and acidic residues" evidence="18">
    <location>
        <begin position="562"/>
        <end position="573"/>
    </location>
</feature>
<proteinExistence type="inferred from homology"/>
<dbReference type="InterPro" id="IPR012340">
    <property type="entry name" value="NA-bd_OB-fold"/>
</dbReference>
<dbReference type="GO" id="GO:0019843">
    <property type="term" value="F:rRNA binding"/>
    <property type="evidence" value="ECO:0007669"/>
    <property type="project" value="UniProtKB-KW"/>
</dbReference>
<dbReference type="SUPFAM" id="SSF50249">
    <property type="entry name" value="Nucleic acid-binding proteins"/>
    <property type="match status" value="1"/>
</dbReference>
<feature type="region of interest" description="Disordered" evidence="18">
    <location>
        <begin position="533"/>
        <end position="620"/>
    </location>
</feature>
<evidence type="ECO:0000256" key="3">
    <source>
        <dbReference type="ARBA" id="ARBA00005663"/>
    </source>
</evidence>
<dbReference type="Pfam" id="PF20833">
    <property type="entry name" value="RNase_E_G_Thio"/>
    <property type="match status" value="1"/>
</dbReference>
<dbReference type="SMART" id="SM00316">
    <property type="entry name" value="S1"/>
    <property type="match status" value="1"/>
</dbReference>
<evidence type="ECO:0000256" key="9">
    <source>
        <dbReference type="ARBA" id="ARBA00022694"/>
    </source>
</evidence>
<dbReference type="PANTHER" id="PTHR30001">
    <property type="entry name" value="RIBONUCLEASE"/>
    <property type="match status" value="1"/>
</dbReference>
<dbReference type="Pfam" id="PF10150">
    <property type="entry name" value="RNase_E_G"/>
    <property type="match status" value="1"/>
</dbReference>
<keyword evidence="7" id="KW-0997">Cell inner membrane</keyword>
<evidence type="ECO:0000256" key="17">
    <source>
        <dbReference type="ARBA" id="ARBA00023136"/>
    </source>
</evidence>
<evidence type="ECO:0000256" key="13">
    <source>
        <dbReference type="ARBA" id="ARBA00022759"/>
    </source>
</evidence>
<protein>
    <recommendedName>
        <fullName evidence="4">Ribonuclease G</fullName>
    </recommendedName>
</protein>
<keyword evidence="11" id="KW-0479">Metal-binding</keyword>
<organism evidence="20">
    <name type="scientific">marine metagenome</name>
    <dbReference type="NCBI Taxonomy" id="408172"/>
    <lineage>
        <taxon>unclassified sequences</taxon>
        <taxon>metagenomes</taxon>
        <taxon>ecological metagenomes</taxon>
    </lineage>
</organism>
<dbReference type="GO" id="GO:0016787">
    <property type="term" value="F:hydrolase activity"/>
    <property type="evidence" value="ECO:0007669"/>
    <property type="project" value="UniProtKB-KW"/>
</dbReference>
<keyword evidence="9" id="KW-0819">tRNA processing</keyword>
<keyword evidence="5" id="KW-1003">Cell membrane</keyword>
<evidence type="ECO:0000256" key="15">
    <source>
        <dbReference type="ARBA" id="ARBA00022842"/>
    </source>
</evidence>
<keyword evidence="17" id="KW-0472">Membrane</keyword>
<feature type="compositionally biased region" description="Basic and acidic residues" evidence="18">
    <location>
        <begin position="611"/>
        <end position="620"/>
    </location>
</feature>
<dbReference type="InterPro" id="IPR004659">
    <property type="entry name" value="RNase_E/G"/>
</dbReference>
<dbReference type="Gene3D" id="3.40.1260.20">
    <property type="entry name" value="Ribonuclease E, catalytic domain"/>
    <property type="match status" value="1"/>
</dbReference>
<evidence type="ECO:0000256" key="10">
    <source>
        <dbReference type="ARBA" id="ARBA00022722"/>
    </source>
</evidence>
<evidence type="ECO:0000256" key="12">
    <source>
        <dbReference type="ARBA" id="ARBA00022730"/>
    </source>
</evidence>
<dbReference type="GO" id="GO:0004519">
    <property type="term" value="F:endonuclease activity"/>
    <property type="evidence" value="ECO:0007669"/>
    <property type="project" value="UniProtKB-KW"/>
</dbReference>
<dbReference type="GO" id="GO:0008033">
    <property type="term" value="P:tRNA processing"/>
    <property type="evidence" value="ECO:0007669"/>
    <property type="project" value="UniProtKB-KW"/>
</dbReference>
<dbReference type="GO" id="GO:0006364">
    <property type="term" value="P:rRNA processing"/>
    <property type="evidence" value="ECO:0007669"/>
    <property type="project" value="UniProtKB-KW"/>
</dbReference>
<dbReference type="GO" id="GO:0046872">
    <property type="term" value="F:metal ion binding"/>
    <property type="evidence" value="ECO:0007669"/>
    <property type="project" value="UniProtKB-KW"/>
</dbReference>
<evidence type="ECO:0000256" key="11">
    <source>
        <dbReference type="ARBA" id="ARBA00022723"/>
    </source>
</evidence>
<evidence type="ECO:0000259" key="19">
    <source>
        <dbReference type="PROSITE" id="PS50126"/>
    </source>
</evidence>
<dbReference type="CDD" id="cd04453">
    <property type="entry name" value="S1_RNase_E"/>
    <property type="match status" value="1"/>
</dbReference>
<evidence type="ECO:0000256" key="4">
    <source>
        <dbReference type="ARBA" id="ARBA00017719"/>
    </source>
</evidence>
<dbReference type="PROSITE" id="PS50126">
    <property type="entry name" value="S1"/>
    <property type="match status" value="1"/>
</dbReference>
<comment type="similarity">
    <text evidence="3">Belongs to the RNase E/G family. RNase G subfamily.</text>
</comment>